<keyword evidence="4 8" id="KW-0472">Membrane</keyword>
<feature type="domain" description="Solute-binding protein family 3/N-terminal" evidence="9">
    <location>
        <begin position="41"/>
        <end position="264"/>
    </location>
</feature>
<dbReference type="InterPro" id="IPR023703">
    <property type="entry name" value="MltF"/>
</dbReference>
<dbReference type="Gene3D" id="1.10.530.10">
    <property type="match status" value="1"/>
</dbReference>
<feature type="active site" evidence="8">
    <location>
        <position position="309"/>
    </location>
</feature>
<dbReference type="NCBIfam" id="NF008112">
    <property type="entry name" value="PRK10859.1"/>
    <property type="match status" value="1"/>
</dbReference>
<comment type="similarity">
    <text evidence="8">In the N-terminal section; belongs to the bacterial solute-binding protein 3 family.</text>
</comment>
<gene>
    <name evidence="8 10" type="primary">mltF</name>
    <name evidence="10" type="ORF">HCJ96_06670</name>
</gene>
<dbReference type="PROSITE" id="PS00922">
    <property type="entry name" value="TRANSGLYCOSYLASE"/>
    <property type="match status" value="1"/>
</dbReference>
<dbReference type="InterPro" id="IPR008258">
    <property type="entry name" value="Transglycosylase_SLT_dom_1"/>
</dbReference>
<keyword evidence="7 8" id="KW-0961">Cell wall biogenesis/degradation</keyword>
<comment type="caution">
    <text evidence="10">The sequence shown here is derived from an EMBL/GenBank/DDBJ whole genome shotgun (WGS) entry which is preliminary data.</text>
</comment>
<dbReference type="SUPFAM" id="SSF53850">
    <property type="entry name" value="Periplasmic binding protein-like II"/>
    <property type="match status" value="1"/>
</dbReference>
<sequence length="471" mass="53473">MNSSSFYKLKYLITLLAGLILTSCQPLHIPNSLNELVAGKVLKLATVYGRTTYYIGPEGPLGFEYELAKGFADYLGIELQVYPFYSYPALLAQISSGHMNIGASGDAITPAVSSQYKLGPAYQQVSHKLVFRQGEERPRTLADITDTLLVVEGSSHAQTLLHEATEKPDLIWQSTPDKDAEELLQMVAEGALPYTLADSNALAIQRRRYPQLSIGFTVRPLLPVAWLLNPSQDDSLRAALIEYFGLIQQNGRFRVLEDKYFGHIRKFNYVDTRSFIQAAKTELPLYKEWFKQYAGDNDWRLLAAMSYQESHWQPDAVSVTGVKGLMMLTRNTAMDMNVTSRIDAEQSIRGGAQYFSSLVSRIPDRIPHPDRVWMALAAYNIGMGHLEDARVLTERQGASPDLWVEVKQRLPLLRQKKYYRTTKYGYARGDEAKQYVENIRRYFDTLVWLEERHTAGLEDKLKNHTKLMPSP</sequence>
<dbReference type="InterPro" id="IPR000189">
    <property type="entry name" value="Transglyc_AS"/>
</dbReference>
<proteinExistence type="inferred from homology"/>
<comment type="similarity">
    <text evidence="1">Belongs to the transglycosylase Slt family.</text>
</comment>
<evidence type="ECO:0000256" key="7">
    <source>
        <dbReference type="ARBA" id="ARBA00023316"/>
    </source>
</evidence>
<evidence type="ECO:0000313" key="11">
    <source>
        <dbReference type="Proteomes" id="UP000709336"/>
    </source>
</evidence>
<comment type="function">
    <text evidence="8">Murein-degrading enzyme that degrades murein glycan strands and insoluble, high-molecular weight murein sacculi, with the concomitant formation of a 1,6-anhydromuramoyl product. Lytic transglycosylases (LTs) play an integral role in the metabolism of the peptidoglycan (PG) sacculus. Their lytic action creates space within the PG sacculus to allow for its expansion as well as for the insertion of various structures such as secretion systems and flagella.</text>
</comment>
<dbReference type="CDD" id="cd13403">
    <property type="entry name" value="MLTF-like"/>
    <property type="match status" value="1"/>
</dbReference>
<evidence type="ECO:0000256" key="2">
    <source>
        <dbReference type="ARBA" id="ARBA00010333"/>
    </source>
</evidence>
<keyword evidence="11" id="KW-1185">Reference proteome</keyword>
<dbReference type="EC" id="4.2.2.n1" evidence="8"/>
<evidence type="ECO:0000256" key="1">
    <source>
        <dbReference type="ARBA" id="ARBA00007734"/>
    </source>
</evidence>
<comment type="domain">
    <text evidence="8">The N-terminal domain does not have lytic activity and probably modulates enzymatic activity. The C-terminal domain is the catalytic active domain.</text>
</comment>
<evidence type="ECO:0000256" key="5">
    <source>
        <dbReference type="ARBA" id="ARBA00023237"/>
    </source>
</evidence>
<comment type="subcellular location">
    <subcellularLocation>
        <location evidence="8">Cell outer membrane</location>
        <topology evidence="8">Peripheral membrane protein</topology>
    </subcellularLocation>
    <text evidence="8">Attached to the inner leaflet of the outer membrane.</text>
</comment>
<keyword evidence="3 8" id="KW-0732">Signal</keyword>
<dbReference type="SUPFAM" id="SSF53955">
    <property type="entry name" value="Lysozyme-like"/>
    <property type="match status" value="1"/>
</dbReference>
<dbReference type="EMBL" id="JAATNW010000003">
    <property type="protein sequence ID" value="NMH59693.1"/>
    <property type="molecule type" value="Genomic_DNA"/>
</dbReference>
<dbReference type="HAMAP" id="MF_02016">
    <property type="entry name" value="MltF"/>
    <property type="match status" value="1"/>
</dbReference>
<dbReference type="RefSeq" id="WP_169210251.1">
    <property type="nucleotide sequence ID" value="NZ_JAATNW010000003.1"/>
</dbReference>
<dbReference type="Pfam" id="PF01464">
    <property type="entry name" value="SLT"/>
    <property type="match status" value="1"/>
</dbReference>
<comment type="similarity">
    <text evidence="2">Belongs to the bacterial solute-binding protein 3 family.</text>
</comment>
<comment type="similarity">
    <text evidence="8">In the C-terminal section; belongs to the transglycosylase Slt family.</text>
</comment>
<evidence type="ECO:0000256" key="8">
    <source>
        <dbReference type="HAMAP-Rule" id="MF_02016"/>
    </source>
</evidence>
<accession>A0ABX1R1Q5</accession>
<dbReference type="Gene3D" id="3.40.190.10">
    <property type="entry name" value="Periplasmic binding protein-like II"/>
    <property type="match status" value="2"/>
</dbReference>
<protein>
    <recommendedName>
        <fullName evidence="8">Membrane-bound lytic murein transglycosylase F</fullName>
        <ecNumber evidence="8">4.2.2.n1</ecNumber>
    </recommendedName>
    <alternativeName>
        <fullName evidence="8">Murein lyase F</fullName>
    </alternativeName>
</protein>
<dbReference type="InterPro" id="IPR001638">
    <property type="entry name" value="Solute-binding_3/MltF_N"/>
</dbReference>
<evidence type="ECO:0000256" key="3">
    <source>
        <dbReference type="ARBA" id="ARBA00022729"/>
    </source>
</evidence>
<keyword evidence="5 8" id="KW-0998">Cell outer membrane</keyword>
<evidence type="ECO:0000256" key="6">
    <source>
        <dbReference type="ARBA" id="ARBA00023239"/>
    </source>
</evidence>
<dbReference type="GO" id="GO:0016829">
    <property type="term" value="F:lyase activity"/>
    <property type="evidence" value="ECO:0007669"/>
    <property type="project" value="UniProtKB-KW"/>
</dbReference>
<evidence type="ECO:0000259" key="9">
    <source>
        <dbReference type="SMART" id="SM00062"/>
    </source>
</evidence>
<organism evidence="10 11">
    <name type="scientific">Alteromonas ponticola</name>
    <dbReference type="NCBI Taxonomy" id="2720613"/>
    <lineage>
        <taxon>Bacteria</taxon>
        <taxon>Pseudomonadati</taxon>
        <taxon>Pseudomonadota</taxon>
        <taxon>Gammaproteobacteria</taxon>
        <taxon>Alteromonadales</taxon>
        <taxon>Alteromonadaceae</taxon>
        <taxon>Alteromonas/Salinimonas group</taxon>
        <taxon>Alteromonas</taxon>
    </lineage>
</organism>
<evidence type="ECO:0000256" key="4">
    <source>
        <dbReference type="ARBA" id="ARBA00023136"/>
    </source>
</evidence>
<feature type="region of interest" description="LT domain" evidence="8">
    <location>
        <begin position="265"/>
        <end position="471"/>
    </location>
</feature>
<dbReference type="PANTHER" id="PTHR35936:SF32">
    <property type="entry name" value="MEMBRANE-BOUND LYTIC MUREIN TRANSGLYCOSYLASE F"/>
    <property type="match status" value="1"/>
</dbReference>
<comment type="caution">
    <text evidence="8">Lacks conserved residue(s) required for the propagation of feature annotation.</text>
</comment>
<dbReference type="Proteomes" id="UP000709336">
    <property type="component" value="Unassembled WGS sequence"/>
</dbReference>
<evidence type="ECO:0000313" key="10">
    <source>
        <dbReference type="EMBL" id="NMH59693.1"/>
    </source>
</evidence>
<comment type="catalytic activity">
    <reaction evidence="8">
        <text>Exolytic cleavage of the (1-&gt;4)-beta-glycosidic linkage between N-acetylmuramic acid (MurNAc) and N-acetylglucosamine (GlcNAc) residues in peptidoglycan, from either the reducing or the non-reducing ends of the peptidoglycan chains, with concomitant formation of a 1,6-anhydrobond in the MurNAc residue.</text>
        <dbReference type="EC" id="4.2.2.n1"/>
    </reaction>
</comment>
<dbReference type="CDD" id="cd01009">
    <property type="entry name" value="PBP2_YfhD_N"/>
    <property type="match status" value="1"/>
</dbReference>
<dbReference type="Pfam" id="PF00497">
    <property type="entry name" value="SBP_bac_3"/>
    <property type="match status" value="1"/>
</dbReference>
<reference evidence="10 11" key="1">
    <citation type="submission" date="2020-03" db="EMBL/GenBank/DDBJ databases">
        <title>Alteromonas ponticola sp. nov., isolated from seawater.</title>
        <authorList>
            <person name="Yoon J.-H."/>
            <person name="Kim Y.-O."/>
        </authorList>
    </citation>
    <scope>NUCLEOTIDE SEQUENCE [LARGE SCALE GENOMIC DNA]</scope>
    <source>
        <strain evidence="10 11">MYP5</strain>
    </source>
</reference>
<dbReference type="PANTHER" id="PTHR35936">
    <property type="entry name" value="MEMBRANE-BOUND LYTIC MUREIN TRANSGLYCOSYLASE F"/>
    <property type="match status" value="1"/>
</dbReference>
<dbReference type="InterPro" id="IPR023346">
    <property type="entry name" value="Lysozyme-like_dom_sf"/>
</dbReference>
<keyword evidence="6 8" id="KW-0456">Lyase</keyword>
<name>A0ABX1R1Q5_9ALTE</name>
<dbReference type="SMART" id="SM00062">
    <property type="entry name" value="PBPb"/>
    <property type="match status" value="1"/>
</dbReference>